<feature type="region of interest" description="Disordered" evidence="1">
    <location>
        <begin position="12"/>
        <end position="40"/>
    </location>
</feature>
<evidence type="ECO:0000313" key="2">
    <source>
        <dbReference type="EMBL" id="KAG1799166.1"/>
    </source>
</evidence>
<gene>
    <name evidence="2" type="ORF">BJ212DRAFT_1305571</name>
</gene>
<evidence type="ECO:0000313" key="3">
    <source>
        <dbReference type="Proteomes" id="UP000807769"/>
    </source>
</evidence>
<protein>
    <submittedName>
        <fullName evidence="2">Uncharacterized protein</fullName>
    </submittedName>
</protein>
<keyword evidence="3" id="KW-1185">Reference proteome</keyword>
<dbReference type="RefSeq" id="XP_041185703.1">
    <property type="nucleotide sequence ID" value="XM_041333761.1"/>
</dbReference>
<accession>A0A9P7DNF4</accession>
<sequence>MSSFWKYFVTSPASEQGGPVLPETLAPPPTQNTGPHAPLGEDIDRVFFQFQLTMRLEQRPPSARAYSPQMTRARRRKGVTYCGPGTGVDNLTVNIRSARASGTINTVVPSRTNLLSD</sequence>
<dbReference type="AlphaFoldDB" id="A0A9P7DNF4"/>
<evidence type="ECO:0000256" key="1">
    <source>
        <dbReference type="SAM" id="MobiDB-lite"/>
    </source>
</evidence>
<name>A0A9P7DNF4_9AGAM</name>
<dbReference type="GeneID" id="64627778"/>
<reference evidence="2" key="1">
    <citation type="journal article" date="2020" name="New Phytol.">
        <title>Comparative genomics reveals dynamic genome evolution in host specialist ectomycorrhizal fungi.</title>
        <authorList>
            <person name="Lofgren L.A."/>
            <person name="Nguyen N.H."/>
            <person name="Vilgalys R."/>
            <person name="Ruytinx J."/>
            <person name="Liao H.L."/>
            <person name="Branco S."/>
            <person name="Kuo A."/>
            <person name="LaButti K."/>
            <person name="Lipzen A."/>
            <person name="Andreopoulos W."/>
            <person name="Pangilinan J."/>
            <person name="Riley R."/>
            <person name="Hundley H."/>
            <person name="Na H."/>
            <person name="Barry K."/>
            <person name="Grigoriev I.V."/>
            <person name="Stajich J.E."/>
            <person name="Kennedy P.G."/>
        </authorList>
    </citation>
    <scope>NUCLEOTIDE SEQUENCE</scope>
    <source>
        <strain evidence="2">MN1</strain>
    </source>
</reference>
<dbReference type="EMBL" id="JABBWG010000149">
    <property type="protein sequence ID" value="KAG1799166.1"/>
    <property type="molecule type" value="Genomic_DNA"/>
</dbReference>
<proteinExistence type="predicted"/>
<organism evidence="2 3">
    <name type="scientific">Suillus subaureus</name>
    <dbReference type="NCBI Taxonomy" id="48587"/>
    <lineage>
        <taxon>Eukaryota</taxon>
        <taxon>Fungi</taxon>
        <taxon>Dikarya</taxon>
        <taxon>Basidiomycota</taxon>
        <taxon>Agaricomycotina</taxon>
        <taxon>Agaricomycetes</taxon>
        <taxon>Agaricomycetidae</taxon>
        <taxon>Boletales</taxon>
        <taxon>Suillineae</taxon>
        <taxon>Suillaceae</taxon>
        <taxon>Suillus</taxon>
    </lineage>
</organism>
<dbReference type="OrthoDB" id="2683831at2759"/>
<dbReference type="Proteomes" id="UP000807769">
    <property type="component" value="Unassembled WGS sequence"/>
</dbReference>
<comment type="caution">
    <text evidence="2">The sequence shown here is derived from an EMBL/GenBank/DDBJ whole genome shotgun (WGS) entry which is preliminary data.</text>
</comment>